<sequence length="535" mass="57244">MSIFAIGLSGLRAAQSGLFATSGNISNVGTPGYNRELVQLSENRAAGVLVNGVERQFNQFVATRLNAASGSLASFEAYHTQVKQIDNLLSDERAGLAPAMQEFFKAIGQVNSNPADPAARAGVMGTAGTLTAQFRSFDNYLNDIERNIGNEITYEVNSINSLNTQIASLNKEILLARSGGTEAPNSLLNQRDQLVHELSQKMDVRVYEQSSGSYSVSMSNGLPLVAGDKTYELEAQTDQADPTRLAIVYTNATGQPIQLRENVFSRGSLGGLLEFRSESLDTLRNQLGQMVAVFASAMNEQHQQGVDLNQDPGQAMFSMGSPLTYSHSANTGDATATTTITDATALLATDFDVQLGPDGYQVTRLDNGKTVPATFDAATNTLSFAGVEVSFAGGAVAEGDRFKVRPLVNQAKNFELELEDGSQFAAAQSNASGDNSNSLALQELQNQLLVEGKGTFNQAYGSMVSTLGNQINVVQANMAAQQGLTEQLYALQQSESGVNLDEEAANLIRYQQYYQANAKVIETGSTILDTILSLR</sequence>
<organism evidence="11 12">
    <name type="scientific">Pseudidiomarina maritima</name>
    <dbReference type="NCBI Taxonomy" id="519453"/>
    <lineage>
        <taxon>Bacteria</taxon>
        <taxon>Pseudomonadati</taxon>
        <taxon>Pseudomonadota</taxon>
        <taxon>Gammaproteobacteria</taxon>
        <taxon>Alteromonadales</taxon>
        <taxon>Idiomarinaceae</taxon>
        <taxon>Pseudidiomarina</taxon>
    </lineage>
</organism>
<dbReference type="Proteomes" id="UP000246964">
    <property type="component" value="Unassembled WGS sequence"/>
</dbReference>
<dbReference type="GO" id="GO:0005576">
    <property type="term" value="C:extracellular region"/>
    <property type="evidence" value="ECO:0007669"/>
    <property type="project" value="UniProtKB-SubCell"/>
</dbReference>
<evidence type="ECO:0000256" key="4">
    <source>
        <dbReference type="ARBA" id="ARBA00016244"/>
    </source>
</evidence>
<dbReference type="PANTHER" id="PTHR30033">
    <property type="entry name" value="FLAGELLAR HOOK-ASSOCIATED PROTEIN 1"/>
    <property type="match status" value="1"/>
</dbReference>
<keyword evidence="5 7" id="KW-0964">Secreted</keyword>
<dbReference type="PANTHER" id="PTHR30033:SF1">
    <property type="entry name" value="FLAGELLAR HOOK-ASSOCIATED PROTEIN 1"/>
    <property type="match status" value="1"/>
</dbReference>
<name>A0A317QE83_9GAMM</name>
<dbReference type="GO" id="GO:0009424">
    <property type="term" value="C:bacterial-type flagellum hook"/>
    <property type="evidence" value="ECO:0007669"/>
    <property type="project" value="UniProtKB-UniRule"/>
</dbReference>
<dbReference type="Pfam" id="PF22638">
    <property type="entry name" value="FlgK_D1"/>
    <property type="match status" value="1"/>
</dbReference>
<protein>
    <recommendedName>
        <fullName evidence="4 7">Flagellar hook-associated protein 1</fullName>
        <shortName evidence="7">HAP1</shortName>
    </recommendedName>
</protein>
<accession>A0A317QE83</accession>
<evidence type="ECO:0000256" key="7">
    <source>
        <dbReference type="RuleBase" id="RU362065"/>
    </source>
</evidence>
<dbReference type="OrthoDB" id="9802553at2"/>
<feature type="domain" description="Flagellar hook-associated protein FlgK helical" evidence="10">
    <location>
        <begin position="83"/>
        <end position="317"/>
    </location>
</feature>
<evidence type="ECO:0000256" key="3">
    <source>
        <dbReference type="ARBA" id="ARBA00009677"/>
    </source>
</evidence>
<reference evidence="11 12" key="1">
    <citation type="submission" date="2018-05" db="EMBL/GenBank/DDBJ databases">
        <title>Freshwater and sediment microbial communities from various areas in North America, analyzing microbe dynamics in response to fracking.</title>
        <authorList>
            <person name="Lamendella R."/>
        </authorList>
    </citation>
    <scope>NUCLEOTIDE SEQUENCE [LARGE SCALE GENOMIC DNA]</scope>
    <source>
        <strain evidence="11 12">125B1</strain>
    </source>
</reference>
<dbReference type="InterPro" id="IPR049119">
    <property type="entry name" value="FlgK_D2-like"/>
</dbReference>
<evidence type="ECO:0000313" key="12">
    <source>
        <dbReference type="Proteomes" id="UP000246964"/>
    </source>
</evidence>
<comment type="subcellular location">
    <subcellularLocation>
        <location evidence="1 7">Bacterial flagellum</location>
    </subcellularLocation>
    <subcellularLocation>
        <location evidence="2 7">Secreted</location>
    </subcellularLocation>
</comment>
<evidence type="ECO:0000313" key="11">
    <source>
        <dbReference type="EMBL" id="PWW13777.1"/>
    </source>
</evidence>
<evidence type="ECO:0000256" key="2">
    <source>
        <dbReference type="ARBA" id="ARBA00004613"/>
    </source>
</evidence>
<dbReference type="RefSeq" id="WP_110075756.1">
    <property type="nucleotide sequence ID" value="NZ_QGTT01000005.1"/>
</dbReference>
<feature type="domain" description="Flagellar basal-body/hook protein C-terminal" evidence="8">
    <location>
        <begin position="495"/>
        <end position="534"/>
    </location>
</feature>
<dbReference type="GO" id="GO:0044780">
    <property type="term" value="P:bacterial-type flagellum assembly"/>
    <property type="evidence" value="ECO:0007669"/>
    <property type="project" value="InterPro"/>
</dbReference>
<evidence type="ECO:0000256" key="5">
    <source>
        <dbReference type="ARBA" id="ARBA00022525"/>
    </source>
</evidence>
<dbReference type="NCBIfam" id="TIGR02492">
    <property type="entry name" value="flgK_ends"/>
    <property type="match status" value="1"/>
</dbReference>
<evidence type="ECO:0000259" key="9">
    <source>
        <dbReference type="Pfam" id="PF21158"/>
    </source>
</evidence>
<keyword evidence="12" id="KW-1185">Reference proteome</keyword>
<keyword evidence="11" id="KW-0966">Cell projection</keyword>
<dbReference type="AlphaFoldDB" id="A0A317QE83"/>
<feature type="domain" description="Flagellar hook-associated protein 1 D2-like" evidence="9">
    <location>
        <begin position="326"/>
        <end position="406"/>
    </location>
</feature>
<comment type="caution">
    <text evidence="11">The sequence shown here is derived from an EMBL/GenBank/DDBJ whole genome shotgun (WGS) entry which is preliminary data.</text>
</comment>
<keyword evidence="6 7" id="KW-0975">Bacterial flagellum</keyword>
<dbReference type="InterPro" id="IPR002371">
    <property type="entry name" value="FlgK"/>
</dbReference>
<keyword evidence="11" id="KW-0282">Flagellum</keyword>
<dbReference type="InterPro" id="IPR053927">
    <property type="entry name" value="FlgK_helical"/>
</dbReference>
<comment type="similarity">
    <text evidence="3 7">Belongs to the flagella basal body rod proteins family.</text>
</comment>
<dbReference type="GO" id="GO:0005198">
    <property type="term" value="F:structural molecule activity"/>
    <property type="evidence" value="ECO:0007669"/>
    <property type="project" value="UniProtKB-UniRule"/>
</dbReference>
<proteinExistence type="inferred from homology"/>
<dbReference type="InterPro" id="IPR010930">
    <property type="entry name" value="Flg_bb/hook_C_dom"/>
</dbReference>
<keyword evidence="11" id="KW-0969">Cilium</keyword>
<dbReference type="SUPFAM" id="SSF64518">
    <property type="entry name" value="Phase 1 flagellin"/>
    <property type="match status" value="1"/>
</dbReference>
<dbReference type="Pfam" id="PF21158">
    <property type="entry name" value="flgK_1st_1"/>
    <property type="match status" value="1"/>
</dbReference>
<dbReference type="EMBL" id="QGTT01000005">
    <property type="protein sequence ID" value="PWW13777.1"/>
    <property type="molecule type" value="Genomic_DNA"/>
</dbReference>
<dbReference type="PRINTS" id="PR01005">
    <property type="entry name" value="FLGHOOKAP1"/>
</dbReference>
<evidence type="ECO:0000256" key="1">
    <source>
        <dbReference type="ARBA" id="ARBA00004365"/>
    </source>
</evidence>
<evidence type="ECO:0000256" key="6">
    <source>
        <dbReference type="ARBA" id="ARBA00023143"/>
    </source>
</evidence>
<evidence type="ECO:0000259" key="10">
    <source>
        <dbReference type="Pfam" id="PF22638"/>
    </source>
</evidence>
<evidence type="ECO:0000259" key="8">
    <source>
        <dbReference type="Pfam" id="PF06429"/>
    </source>
</evidence>
<dbReference type="Pfam" id="PF06429">
    <property type="entry name" value="Flg_bbr_C"/>
    <property type="match status" value="1"/>
</dbReference>
<gene>
    <name evidence="7" type="primary">flgK</name>
    <name evidence="11" type="ORF">DET45_105123</name>
</gene>